<evidence type="ECO:0000256" key="4">
    <source>
        <dbReference type="ARBA" id="ARBA00011245"/>
    </source>
</evidence>
<comment type="subunit">
    <text evidence="4">Monomer.</text>
</comment>
<dbReference type="EMBL" id="JAINUF010000003">
    <property type="protein sequence ID" value="KAJ8368060.1"/>
    <property type="molecule type" value="Genomic_DNA"/>
</dbReference>
<dbReference type="GO" id="GO:0019878">
    <property type="term" value="P:lysine biosynthetic process via aminoadipic acid"/>
    <property type="evidence" value="ECO:0007669"/>
    <property type="project" value="TreeGrafter"/>
</dbReference>
<keyword evidence="10" id="KW-0460">Magnesium</keyword>
<dbReference type="GO" id="GO:0005829">
    <property type="term" value="C:cytosol"/>
    <property type="evidence" value="ECO:0007669"/>
    <property type="project" value="UniProtKB-SubCell"/>
</dbReference>
<gene>
    <name evidence="17" type="ORF">SKAU_G00080880</name>
</gene>
<evidence type="ECO:0000313" key="18">
    <source>
        <dbReference type="Proteomes" id="UP001152622"/>
    </source>
</evidence>
<keyword evidence="8" id="KW-0808">Transferase</keyword>
<dbReference type="InterPro" id="IPR008278">
    <property type="entry name" value="4-PPantetheinyl_Trfase_dom"/>
</dbReference>
<dbReference type="Proteomes" id="UP001152622">
    <property type="component" value="Chromosome 3"/>
</dbReference>
<comment type="caution">
    <text evidence="17">The sequence shown here is derived from an EMBL/GenBank/DDBJ whole genome shotgun (WGS) entry which is preliminary data.</text>
</comment>
<evidence type="ECO:0000256" key="5">
    <source>
        <dbReference type="ARBA" id="ARBA00013172"/>
    </source>
</evidence>
<dbReference type="Pfam" id="PF22624">
    <property type="entry name" value="AASDHPPT_N"/>
    <property type="match status" value="1"/>
</dbReference>
<dbReference type="InterPro" id="IPR037143">
    <property type="entry name" value="4-PPantetheinyl_Trfase_dom_sf"/>
</dbReference>
<proteinExistence type="inferred from homology"/>
<dbReference type="EC" id="2.7.8.7" evidence="5"/>
<comment type="subcellular location">
    <subcellularLocation>
        <location evidence="2">Cytoplasm</location>
        <location evidence="2">Cytosol</location>
    </subcellularLocation>
</comment>
<evidence type="ECO:0000256" key="2">
    <source>
        <dbReference type="ARBA" id="ARBA00004514"/>
    </source>
</evidence>
<evidence type="ECO:0000256" key="1">
    <source>
        <dbReference type="ARBA" id="ARBA00001946"/>
    </source>
</evidence>
<evidence type="ECO:0000256" key="14">
    <source>
        <dbReference type="ARBA" id="ARBA00048794"/>
    </source>
</evidence>
<sequence>MTAVYSSICAAGRHATTIMDSVRWAFRCGSWTPSPTEWLFAARCVQREEKERIGQFVFAKDAKLAMAGRLLIRKLISERMGLPWDQIRLERTAKGKPVLANPPSSSETLRWSFNVSHQGEFAVLAAEQGRLVGVDVTKTTMPGSSTVSEFFRIMTRQFTDHEWMSIKASGPVWTQLDMFHRHWALKESFIKAIGTGLGFNLQRVEFHISPVQMEQGALLDEHHHVAVAVGRASSSTGDGDRPAFPSDSPSTFTLLSFSDLVSGAAPLSEEDSSYWRAFGKSRKHRPARAPYPNESRIQPGKSGIVPYLGWPMTLNPVSHLTAHCKCGYFLCRLDEVHSYRVMCTLA</sequence>
<evidence type="ECO:0000259" key="16">
    <source>
        <dbReference type="Pfam" id="PF22624"/>
    </source>
</evidence>
<dbReference type="SUPFAM" id="SSF56214">
    <property type="entry name" value="4'-phosphopantetheinyl transferase"/>
    <property type="match status" value="2"/>
</dbReference>
<name>A0A9Q1FUT7_SYNKA</name>
<accession>A0A9Q1FUT7</accession>
<dbReference type="FunFam" id="3.90.470.20:FF:000006">
    <property type="entry name" value="L-aminoadipate-semialdehyde dehydrogenase-phosphopantetheinyl transferase"/>
    <property type="match status" value="1"/>
</dbReference>
<dbReference type="GO" id="GO:0008897">
    <property type="term" value="F:holo-[acyl-carrier-protein] synthase activity"/>
    <property type="evidence" value="ECO:0007669"/>
    <property type="project" value="UniProtKB-EC"/>
</dbReference>
<dbReference type="GO" id="GO:0000287">
    <property type="term" value="F:magnesium ion binding"/>
    <property type="evidence" value="ECO:0007669"/>
    <property type="project" value="InterPro"/>
</dbReference>
<dbReference type="PANTHER" id="PTHR12215">
    <property type="entry name" value="PHOSPHOPANTETHEINE TRANSFERASE"/>
    <property type="match status" value="1"/>
</dbReference>
<evidence type="ECO:0000313" key="17">
    <source>
        <dbReference type="EMBL" id="KAJ8368060.1"/>
    </source>
</evidence>
<dbReference type="InterPro" id="IPR050559">
    <property type="entry name" value="P-Pant_transferase_sf"/>
</dbReference>
<dbReference type="InterPro" id="IPR055066">
    <property type="entry name" value="AASDHPPT_N"/>
</dbReference>
<keyword evidence="18" id="KW-1185">Reference proteome</keyword>
<evidence type="ECO:0000259" key="15">
    <source>
        <dbReference type="Pfam" id="PF01648"/>
    </source>
</evidence>
<evidence type="ECO:0000256" key="12">
    <source>
        <dbReference type="ARBA" id="ARBA00033443"/>
    </source>
</evidence>
<evidence type="ECO:0000256" key="6">
    <source>
        <dbReference type="ARBA" id="ARBA00016301"/>
    </source>
</evidence>
<evidence type="ECO:0000256" key="13">
    <source>
        <dbReference type="ARBA" id="ARBA00048641"/>
    </source>
</evidence>
<dbReference type="OrthoDB" id="26719at2759"/>
<organism evidence="17 18">
    <name type="scientific">Synaphobranchus kaupii</name>
    <name type="common">Kaup's arrowtooth eel</name>
    <dbReference type="NCBI Taxonomy" id="118154"/>
    <lineage>
        <taxon>Eukaryota</taxon>
        <taxon>Metazoa</taxon>
        <taxon>Chordata</taxon>
        <taxon>Craniata</taxon>
        <taxon>Vertebrata</taxon>
        <taxon>Euteleostomi</taxon>
        <taxon>Actinopterygii</taxon>
        <taxon>Neopterygii</taxon>
        <taxon>Teleostei</taxon>
        <taxon>Anguilliformes</taxon>
        <taxon>Synaphobranchidae</taxon>
        <taxon>Synaphobranchus</taxon>
    </lineage>
</organism>
<evidence type="ECO:0000256" key="10">
    <source>
        <dbReference type="ARBA" id="ARBA00022842"/>
    </source>
</evidence>
<protein>
    <recommendedName>
        <fullName evidence="6">L-aminoadipate-semialdehyde dehydrogenase-phosphopantetheinyl transferase</fullName>
        <ecNumber evidence="5">2.7.8.7</ecNumber>
    </recommendedName>
    <alternativeName>
        <fullName evidence="11">4'-phosphopantetheinyl transferase</fullName>
    </alternativeName>
    <alternativeName>
        <fullName evidence="12">Alpha-aminoadipic semialdehyde dehydrogenase-phosphopantetheinyl transferase</fullName>
    </alternativeName>
</protein>
<feature type="domain" description="4'-phosphopantetheinyl transferase N-terminal" evidence="16">
    <location>
        <begin position="30"/>
        <end position="128"/>
    </location>
</feature>
<evidence type="ECO:0000256" key="8">
    <source>
        <dbReference type="ARBA" id="ARBA00022679"/>
    </source>
</evidence>
<keyword evidence="9" id="KW-0479">Metal-binding</keyword>
<comment type="cofactor">
    <cofactor evidence="1">
        <name>Mg(2+)</name>
        <dbReference type="ChEBI" id="CHEBI:18420"/>
    </cofactor>
</comment>
<feature type="domain" description="4'-phosphopantetheinyl transferase" evidence="15">
    <location>
        <begin position="132"/>
        <end position="226"/>
    </location>
</feature>
<comment type="similarity">
    <text evidence="3">Belongs to the P-Pant transferase superfamily. AcpS family.</text>
</comment>
<dbReference type="Gene3D" id="3.90.470.20">
    <property type="entry name" value="4'-phosphopantetheinyl transferase domain"/>
    <property type="match status" value="1"/>
</dbReference>
<evidence type="ECO:0000256" key="11">
    <source>
        <dbReference type="ARBA" id="ARBA00030484"/>
    </source>
</evidence>
<evidence type="ECO:0000256" key="7">
    <source>
        <dbReference type="ARBA" id="ARBA00022490"/>
    </source>
</evidence>
<evidence type="ECO:0000256" key="9">
    <source>
        <dbReference type="ARBA" id="ARBA00022723"/>
    </source>
</evidence>
<dbReference type="AlphaFoldDB" id="A0A9Q1FUT7"/>
<comment type="catalytic activity">
    <reaction evidence="13">
        <text>apo-[ACP] + CoA = holo-[ACP] + adenosine 3',5'-bisphosphate + H(+)</text>
        <dbReference type="Rhea" id="RHEA:12068"/>
        <dbReference type="Rhea" id="RHEA-COMP:9685"/>
        <dbReference type="Rhea" id="RHEA-COMP:9690"/>
        <dbReference type="ChEBI" id="CHEBI:15378"/>
        <dbReference type="ChEBI" id="CHEBI:29999"/>
        <dbReference type="ChEBI" id="CHEBI:57287"/>
        <dbReference type="ChEBI" id="CHEBI:58343"/>
        <dbReference type="ChEBI" id="CHEBI:64479"/>
        <dbReference type="EC" id="2.7.8.7"/>
    </reaction>
    <physiologicalReaction direction="left-to-right" evidence="13">
        <dbReference type="Rhea" id="RHEA:12069"/>
    </physiologicalReaction>
</comment>
<evidence type="ECO:0000256" key="3">
    <source>
        <dbReference type="ARBA" id="ARBA00006195"/>
    </source>
</evidence>
<dbReference type="Pfam" id="PF01648">
    <property type="entry name" value="ACPS"/>
    <property type="match status" value="1"/>
</dbReference>
<keyword evidence="7" id="KW-0963">Cytoplasm</keyword>
<dbReference type="PANTHER" id="PTHR12215:SF10">
    <property type="entry name" value="L-AMINOADIPATE-SEMIALDEHYDE DEHYDROGENASE-PHOSPHOPANTETHEINYL TRANSFERASE"/>
    <property type="match status" value="1"/>
</dbReference>
<comment type="catalytic activity">
    <reaction evidence="14">
        <text>apo-[ACP] + acetyl-CoA = acetyl-[ACP] + adenosine 3',5'-bisphosphate + H(+)</text>
        <dbReference type="Rhea" id="RHEA:46564"/>
        <dbReference type="Rhea" id="RHEA-COMP:9621"/>
        <dbReference type="Rhea" id="RHEA-COMP:9690"/>
        <dbReference type="ChEBI" id="CHEBI:15378"/>
        <dbReference type="ChEBI" id="CHEBI:29999"/>
        <dbReference type="ChEBI" id="CHEBI:57288"/>
        <dbReference type="ChEBI" id="CHEBI:58343"/>
        <dbReference type="ChEBI" id="CHEBI:78446"/>
    </reaction>
    <physiologicalReaction direction="left-to-right" evidence="14">
        <dbReference type="Rhea" id="RHEA:46565"/>
    </physiologicalReaction>
</comment>
<reference evidence="17" key="1">
    <citation type="journal article" date="2023" name="Science">
        <title>Genome structures resolve the early diversification of teleost fishes.</title>
        <authorList>
            <person name="Parey E."/>
            <person name="Louis A."/>
            <person name="Montfort J."/>
            <person name="Bouchez O."/>
            <person name="Roques C."/>
            <person name="Iampietro C."/>
            <person name="Lluch J."/>
            <person name="Castinel A."/>
            <person name="Donnadieu C."/>
            <person name="Desvignes T."/>
            <person name="Floi Bucao C."/>
            <person name="Jouanno E."/>
            <person name="Wen M."/>
            <person name="Mejri S."/>
            <person name="Dirks R."/>
            <person name="Jansen H."/>
            <person name="Henkel C."/>
            <person name="Chen W.J."/>
            <person name="Zahm M."/>
            <person name="Cabau C."/>
            <person name="Klopp C."/>
            <person name="Thompson A.W."/>
            <person name="Robinson-Rechavi M."/>
            <person name="Braasch I."/>
            <person name="Lecointre G."/>
            <person name="Bobe J."/>
            <person name="Postlethwait J.H."/>
            <person name="Berthelot C."/>
            <person name="Roest Crollius H."/>
            <person name="Guiguen Y."/>
        </authorList>
    </citation>
    <scope>NUCLEOTIDE SEQUENCE</scope>
    <source>
        <strain evidence="17">WJC10195</strain>
    </source>
</reference>